<organism evidence="7 8">
    <name type="scientific">Haemaphysalis longicornis</name>
    <name type="common">Bush tick</name>
    <dbReference type="NCBI Taxonomy" id="44386"/>
    <lineage>
        <taxon>Eukaryota</taxon>
        <taxon>Metazoa</taxon>
        <taxon>Ecdysozoa</taxon>
        <taxon>Arthropoda</taxon>
        <taxon>Chelicerata</taxon>
        <taxon>Arachnida</taxon>
        <taxon>Acari</taxon>
        <taxon>Parasitiformes</taxon>
        <taxon>Ixodida</taxon>
        <taxon>Ixodoidea</taxon>
        <taxon>Ixodidae</taxon>
        <taxon>Haemaphysalinae</taxon>
        <taxon>Haemaphysalis</taxon>
    </lineage>
</organism>
<comment type="caution">
    <text evidence="7">The sequence shown here is derived from an EMBL/GenBank/DDBJ whole genome shotgun (WGS) entry which is preliminary data.</text>
</comment>
<gene>
    <name evidence="7" type="ORF">HPB48_014724</name>
</gene>
<feature type="region of interest" description="Disordered" evidence="5">
    <location>
        <begin position="443"/>
        <end position="466"/>
    </location>
</feature>
<feature type="transmembrane region" description="Helical" evidence="6">
    <location>
        <begin position="238"/>
        <end position="258"/>
    </location>
</feature>
<feature type="transmembrane region" description="Helical" evidence="6">
    <location>
        <begin position="122"/>
        <end position="143"/>
    </location>
</feature>
<dbReference type="Proteomes" id="UP000821853">
    <property type="component" value="Chromosome 3"/>
</dbReference>
<evidence type="ECO:0000256" key="1">
    <source>
        <dbReference type="ARBA" id="ARBA00004141"/>
    </source>
</evidence>
<feature type="compositionally biased region" description="Low complexity" evidence="5">
    <location>
        <begin position="455"/>
        <end position="466"/>
    </location>
</feature>
<sequence length="882" mass="97055">MNPRTTKAITPDYDRWLPESSGWLLSVGRKKQALQTFQKIAHFNGKAVTEERLEELLQDQPTKDPDVNGPKQGTGFWQTTLAVIRFPRLRRIVVLAYLGCFIVCLCYNSNALGLGRLGLNLYAVYSIAIAFELPVNILCITALDILGRRWPNAGFMLLGGVVCLLMAAIRTESEMWTLLMGVVSMMSFAGGYNITFQTSSELFPTVIRGRVLFLQRLMGDVGSLLGAQVASLTEYDKYLPMIVMGVLSLIASALLFLLPETLNQALPQSIEDGENFAKGQSFFFCPLVSARRKRRKGTRGLEVAAMEGAPLSEVAEAKHDRSMLPRRESIEFLNDEPIDAHLKAALLERTAASERTRIQQLLSSEDLGCRRPSQLLRRVKQLLGTHSHAMDDTLLRELFIPRLPSNVQMVLATAAAMNLQALAALADKVMEVATPFSQVAAVASAKPPSPPCPSNPASAPSESAASSRLESLCDRLEKFHRCRSTEAKDSHAGISTPKTSSRNGSHDVVLSEDVTSPPSGTSAGARRKSGTQKGRAREDAASTTPAVQSTWRVPRTGVSDELRKRARHANGWLVGGRGAYSSVPPAPRRKDKEHPRIPVFAHCYSLDAQDEQPERVTRSRHPGHGQARGESQVLRKDGPVKTPPAPRQRCSRHGRFPELDVNDQLPKVSHVREEAAKAKNKFNCSGPHSLHGQPVILAGGQCKPPGRTPRRGSWRTSGQGGRRGHPTGRDNEGQWTQLVCGAFLCITLGTLMVLFSIWYPFRHSNKTTPAVICRTTKVAKLENNESATASKAEGVADPVSEQRTPTFEFPWISPASRFQILSMLPAMQALHARTLEATERRVPAPDFNRESIGRDVYRVMMVAVVAVEEFLKGRDVHRHKDA</sequence>
<keyword evidence="4 6" id="KW-0472">Membrane</keyword>
<evidence type="ECO:0000256" key="2">
    <source>
        <dbReference type="ARBA" id="ARBA00022692"/>
    </source>
</evidence>
<evidence type="ECO:0000313" key="8">
    <source>
        <dbReference type="Proteomes" id="UP000821853"/>
    </source>
</evidence>
<dbReference type="OrthoDB" id="6480183at2759"/>
<comment type="subcellular location">
    <subcellularLocation>
        <location evidence="1">Membrane</location>
        <topology evidence="1">Multi-pass membrane protein</topology>
    </subcellularLocation>
</comment>
<feature type="region of interest" description="Disordered" evidence="5">
    <location>
        <begin position="610"/>
        <end position="653"/>
    </location>
</feature>
<dbReference type="InterPro" id="IPR036259">
    <property type="entry name" value="MFS_trans_sf"/>
</dbReference>
<evidence type="ECO:0000256" key="4">
    <source>
        <dbReference type="ARBA" id="ARBA00023136"/>
    </source>
</evidence>
<feature type="transmembrane region" description="Helical" evidence="6">
    <location>
        <begin position="92"/>
        <end position="110"/>
    </location>
</feature>
<feature type="transmembrane region" description="Helical" evidence="6">
    <location>
        <begin position="738"/>
        <end position="759"/>
    </location>
</feature>
<feature type="transmembrane region" description="Helical" evidence="6">
    <location>
        <begin position="175"/>
        <end position="192"/>
    </location>
</feature>
<dbReference type="InterPro" id="IPR005828">
    <property type="entry name" value="MFS_sugar_transport-like"/>
</dbReference>
<evidence type="ECO:0000256" key="3">
    <source>
        <dbReference type="ARBA" id="ARBA00022989"/>
    </source>
</evidence>
<proteinExistence type="predicted"/>
<feature type="compositionally biased region" description="Polar residues" evidence="5">
    <location>
        <begin position="541"/>
        <end position="551"/>
    </location>
</feature>
<keyword evidence="2 6" id="KW-0812">Transmembrane</keyword>
<accession>A0A9J6G8L6</accession>
<evidence type="ECO:0000313" key="7">
    <source>
        <dbReference type="EMBL" id="KAH9370780.1"/>
    </source>
</evidence>
<reference evidence="7 8" key="1">
    <citation type="journal article" date="2020" name="Cell">
        <title>Large-Scale Comparative Analyses of Tick Genomes Elucidate Their Genetic Diversity and Vector Capacities.</title>
        <authorList>
            <consortium name="Tick Genome and Microbiome Consortium (TIGMIC)"/>
            <person name="Jia N."/>
            <person name="Wang J."/>
            <person name="Shi W."/>
            <person name="Du L."/>
            <person name="Sun Y."/>
            <person name="Zhan W."/>
            <person name="Jiang J.F."/>
            <person name="Wang Q."/>
            <person name="Zhang B."/>
            <person name="Ji P."/>
            <person name="Bell-Sakyi L."/>
            <person name="Cui X.M."/>
            <person name="Yuan T.T."/>
            <person name="Jiang B.G."/>
            <person name="Yang W.F."/>
            <person name="Lam T.T."/>
            <person name="Chang Q.C."/>
            <person name="Ding S.J."/>
            <person name="Wang X.J."/>
            <person name="Zhu J.G."/>
            <person name="Ruan X.D."/>
            <person name="Zhao L."/>
            <person name="Wei J.T."/>
            <person name="Ye R.Z."/>
            <person name="Que T.C."/>
            <person name="Du C.H."/>
            <person name="Zhou Y.H."/>
            <person name="Cheng J.X."/>
            <person name="Dai P.F."/>
            <person name="Guo W.B."/>
            <person name="Han X.H."/>
            <person name="Huang E.J."/>
            <person name="Li L.F."/>
            <person name="Wei W."/>
            <person name="Gao Y.C."/>
            <person name="Liu J.Z."/>
            <person name="Shao H.Z."/>
            <person name="Wang X."/>
            <person name="Wang C.C."/>
            <person name="Yang T.C."/>
            <person name="Huo Q.B."/>
            <person name="Li W."/>
            <person name="Chen H.Y."/>
            <person name="Chen S.E."/>
            <person name="Zhou L.G."/>
            <person name="Ni X.B."/>
            <person name="Tian J.H."/>
            <person name="Sheng Y."/>
            <person name="Liu T."/>
            <person name="Pan Y.S."/>
            <person name="Xia L.Y."/>
            <person name="Li J."/>
            <person name="Zhao F."/>
            <person name="Cao W.C."/>
        </authorList>
    </citation>
    <scope>NUCLEOTIDE SEQUENCE [LARGE SCALE GENOMIC DNA]</scope>
    <source>
        <strain evidence="7">HaeL-2018</strain>
    </source>
</reference>
<name>A0A9J6G8L6_HAELO</name>
<dbReference type="Pfam" id="PF00083">
    <property type="entry name" value="Sugar_tr"/>
    <property type="match status" value="1"/>
</dbReference>
<evidence type="ECO:0000256" key="6">
    <source>
        <dbReference type="SAM" id="Phobius"/>
    </source>
</evidence>
<feature type="transmembrane region" description="Helical" evidence="6">
    <location>
        <begin position="150"/>
        <end position="169"/>
    </location>
</feature>
<dbReference type="EMBL" id="JABSTR010000005">
    <property type="protein sequence ID" value="KAH9370780.1"/>
    <property type="molecule type" value="Genomic_DNA"/>
</dbReference>
<feature type="compositionally biased region" description="Polar residues" evidence="5">
    <location>
        <begin position="513"/>
        <end position="522"/>
    </location>
</feature>
<dbReference type="GO" id="GO:0016020">
    <property type="term" value="C:membrane"/>
    <property type="evidence" value="ECO:0007669"/>
    <property type="project" value="UniProtKB-SubCell"/>
</dbReference>
<dbReference type="VEuPathDB" id="VectorBase:HLOH_055414"/>
<dbReference type="GO" id="GO:0022857">
    <property type="term" value="F:transmembrane transporter activity"/>
    <property type="evidence" value="ECO:0007669"/>
    <property type="project" value="InterPro"/>
</dbReference>
<dbReference type="SUPFAM" id="SSF103473">
    <property type="entry name" value="MFS general substrate transporter"/>
    <property type="match status" value="1"/>
</dbReference>
<protein>
    <submittedName>
        <fullName evidence="7">Uncharacterized protein</fullName>
    </submittedName>
</protein>
<evidence type="ECO:0000256" key="5">
    <source>
        <dbReference type="SAM" id="MobiDB-lite"/>
    </source>
</evidence>
<dbReference type="Gene3D" id="1.20.1250.20">
    <property type="entry name" value="MFS general substrate transporter like domains"/>
    <property type="match status" value="1"/>
</dbReference>
<feature type="region of interest" description="Disordered" evidence="5">
    <location>
        <begin position="484"/>
        <end position="559"/>
    </location>
</feature>
<keyword evidence="3 6" id="KW-1133">Transmembrane helix</keyword>
<feature type="region of interest" description="Disordered" evidence="5">
    <location>
        <begin position="700"/>
        <end position="732"/>
    </location>
</feature>
<keyword evidence="8" id="KW-1185">Reference proteome</keyword>
<dbReference type="AlphaFoldDB" id="A0A9J6G8L6"/>
<dbReference type="PANTHER" id="PTHR24064">
    <property type="entry name" value="SOLUTE CARRIER FAMILY 22 MEMBER"/>
    <property type="match status" value="1"/>
</dbReference>